<dbReference type="RefSeq" id="WP_324690808.1">
    <property type="nucleotide sequence ID" value="NZ_BAABCR010000001.1"/>
</dbReference>
<evidence type="ECO:0000313" key="2">
    <source>
        <dbReference type="Proteomes" id="UP001500968"/>
    </source>
</evidence>
<accession>A0ABP7T5H8</accession>
<comment type="caution">
    <text evidence="1">The sequence shown here is derived from an EMBL/GenBank/DDBJ whole genome shotgun (WGS) entry which is preliminary data.</text>
</comment>
<organism evidence="1 2">
    <name type="scientific">Flavobacterium cheonhonense</name>
    <dbReference type="NCBI Taxonomy" id="706185"/>
    <lineage>
        <taxon>Bacteria</taxon>
        <taxon>Pseudomonadati</taxon>
        <taxon>Bacteroidota</taxon>
        <taxon>Flavobacteriia</taxon>
        <taxon>Flavobacteriales</taxon>
        <taxon>Flavobacteriaceae</taxon>
        <taxon>Flavobacterium</taxon>
    </lineage>
</organism>
<gene>
    <name evidence="1" type="ORF">GCM10022386_00370</name>
</gene>
<protein>
    <submittedName>
        <fullName evidence="1">Uncharacterized protein</fullName>
    </submittedName>
</protein>
<dbReference type="EMBL" id="BAABCR010000001">
    <property type="protein sequence ID" value="GAA4021394.1"/>
    <property type="molecule type" value="Genomic_DNA"/>
</dbReference>
<reference evidence="2" key="1">
    <citation type="journal article" date="2019" name="Int. J. Syst. Evol. Microbiol.">
        <title>The Global Catalogue of Microorganisms (GCM) 10K type strain sequencing project: providing services to taxonomists for standard genome sequencing and annotation.</title>
        <authorList>
            <consortium name="The Broad Institute Genomics Platform"/>
            <consortium name="The Broad Institute Genome Sequencing Center for Infectious Disease"/>
            <person name="Wu L."/>
            <person name="Ma J."/>
        </authorList>
    </citation>
    <scope>NUCLEOTIDE SEQUENCE [LARGE SCALE GENOMIC DNA]</scope>
    <source>
        <strain evidence="2">JCM 17064</strain>
    </source>
</reference>
<keyword evidence="2" id="KW-1185">Reference proteome</keyword>
<sequence>MKKFCSPKTVFKFQLVFCLLTLSIGLYLSFTNNAIVDNAILGLGILATNHTFNNPLNQ</sequence>
<name>A0ABP7T5H8_9FLAO</name>
<proteinExistence type="predicted"/>
<evidence type="ECO:0000313" key="1">
    <source>
        <dbReference type="EMBL" id="GAA4021394.1"/>
    </source>
</evidence>
<dbReference type="Proteomes" id="UP001500968">
    <property type="component" value="Unassembled WGS sequence"/>
</dbReference>